<feature type="chain" id="PRO_5047440837" description="Ig-like domain-containing protein" evidence="6">
    <location>
        <begin position="20"/>
        <end position="255"/>
    </location>
</feature>
<name>A0ABN8ZUR2_RANTA</name>
<feature type="domain" description="Ig-like" evidence="7">
    <location>
        <begin position="121"/>
        <end position="225"/>
    </location>
</feature>
<evidence type="ECO:0000256" key="4">
    <source>
        <dbReference type="ARBA" id="ARBA00023319"/>
    </source>
</evidence>
<keyword evidence="9" id="KW-1185">Reference proteome</keyword>
<dbReference type="EMBL" id="OX459942">
    <property type="protein sequence ID" value="CAI9176532.1"/>
    <property type="molecule type" value="Genomic_DNA"/>
</dbReference>
<dbReference type="InterPro" id="IPR036179">
    <property type="entry name" value="Ig-like_dom_sf"/>
</dbReference>
<feature type="domain" description="Ig-like" evidence="7">
    <location>
        <begin position="21"/>
        <end position="114"/>
    </location>
</feature>
<dbReference type="InterPro" id="IPR007110">
    <property type="entry name" value="Ig-like_dom"/>
</dbReference>
<dbReference type="SMART" id="SM00409">
    <property type="entry name" value="IG"/>
    <property type="match status" value="2"/>
</dbReference>
<keyword evidence="5" id="KW-1279">T cell receptor</keyword>
<evidence type="ECO:0000313" key="9">
    <source>
        <dbReference type="Proteomes" id="UP001176941"/>
    </source>
</evidence>
<dbReference type="InterPro" id="IPR013106">
    <property type="entry name" value="Ig_V-set"/>
</dbReference>
<evidence type="ECO:0000256" key="1">
    <source>
        <dbReference type="ARBA" id="ARBA00022729"/>
    </source>
</evidence>
<dbReference type="SUPFAM" id="SSF48726">
    <property type="entry name" value="Immunoglobulin"/>
    <property type="match status" value="2"/>
</dbReference>
<dbReference type="PANTHER" id="PTHR19367:SF24">
    <property type="entry name" value="T CELL RECEPTOR ALPHA VARIABLE 8-4"/>
    <property type="match status" value="1"/>
</dbReference>
<evidence type="ECO:0000256" key="3">
    <source>
        <dbReference type="ARBA" id="ARBA00023170"/>
    </source>
</evidence>
<evidence type="ECO:0000259" key="7">
    <source>
        <dbReference type="PROSITE" id="PS50835"/>
    </source>
</evidence>
<gene>
    <name evidence="8" type="ORF">MRATA1EN1_LOCUS25494</name>
</gene>
<keyword evidence="4" id="KW-0393">Immunoglobulin domain</keyword>
<proteinExistence type="predicted"/>
<evidence type="ECO:0000256" key="2">
    <source>
        <dbReference type="ARBA" id="ARBA00023130"/>
    </source>
</evidence>
<dbReference type="Proteomes" id="UP001176941">
    <property type="component" value="Chromosome 6"/>
</dbReference>
<evidence type="ECO:0000313" key="8">
    <source>
        <dbReference type="EMBL" id="CAI9176532.1"/>
    </source>
</evidence>
<dbReference type="InterPro" id="IPR051287">
    <property type="entry name" value="TCR_variable_region"/>
</dbReference>
<dbReference type="SMART" id="SM00406">
    <property type="entry name" value="IGv"/>
    <property type="match status" value="2"/>
</dbReference>
<dbReference type="InterPro" id="IPR003599">
    <property type="entry name" value="Ig_sub"/>
</dbReference>
<evidence type="ECO:0000256" key="6">
    <source>
        <dbReference type="SAM" id="SignalP"/>
    </source>
</evidence>
<sequence>MDGFLSLLILWLQLNWVSSNQEVSQSPEALSVREGDSVDLNRSYTDSALYFLQWFRQDPGKGLTSLLSIQANQKEQTSGRITVSLDKPSRHSALHIATSQHGDWTTYLCAVSHSAQREPVPRTQTAAGAGAQSVTQPDDHITVSEGARLELKCNYSSSVSPYLFWSVQYPDQGLQLLLKYVSGDNLVSGIKGFEAEFRRNEKSFHLRKIPAHWKDSAKYFCALSDTVPGAAGGAEHKPPGHCSSVFVILGGWHVL</sequence>
<dbReference type="PROSITE" id="PS50835">
    <property type="entry name" value="IG_LIKE"/>
    <property type="match status" value="2"/>
</dbReference>
<organism evidence="8 9">
    <name type="scientific">Rangifer tarandus platyrhynchus</name>
    <name type="common">Svalbard reindeer</name>
    <dbReference type="NCBI Taxonomy" id="3082113"/>
    <lineage>
        <taxon>Eukaryota</taxon>
        <taxon>Metazoa</taxon>
        <taxon>Chordata</taxon>
        <taxon>Craniata</taxon>
        <taxon>Vertebrata</taxon>
        <taxon>Euteleostomi</taxon>
        <taxon>Mammalia</taxon>
        <taxon>Eutheria</taxon>
        <taxon>Laurasiatheria</taxon>
        <taxon>Artiodactyla</taxon>
        <taxon>Ruminantia</taxon>
        <taxon>Pecora</taxon>
        <taxon>Cervidae</taxon>
        <taxon>Odocoileinae</taxon>
        <taxon>Rangifer</taxon>
    </lineage>
</organism>
<keyword evidence="2" id="KW-1064">Adaptive immunity</keyword>
<keyword evidence="5" id="KW-0391">Immunity</keyword>
<feature type="signal peptide" evidence="6">
    <location>
        <begin position="1"/>
        <end position="19"/>
    </location>
</feature>
<keyword evidence="1 6" id="KW-0732">Signal</keyword>
<reference evidence="8" key="1">
    <citation type="submission" date="2023-04" db="EMBL/GenBank/DDBJ databases">
        <authorList>
            <consortium name="ELIXIR-Norway"/>
        </authorList>
    </citation>
    <scope>NUCLEOTIDE SEQUENCE [LARGE SCALE GENOMIC DNA]</scope>
</reference>
<protein>
    <recommendedName>
        <fullName evidence="7">Ig-like domain-containing protein</fullName>
    </recommendedName>
</protein>
<dbReference type="Gene3D" id="2.60.40.10">
    <property type="entry name" value="Immunoglobulins"/>
    <property type="match status" value="2"/>
</dbReference>
<dbReference type="PANTHER" id="PTHR19367">
    <property type="entry name" value="T-CELL RECEPTOR ALPHA CHAIN V REGION"/>
    <property type="match status" value="1"/>
</dbReference>
<dbReference type="InterPro" id="IPR013783">
    <property type="entry name" value="Ig-like_fold"/>
</dbReference>
<dbReference type="Pfam" id="PF07686">
    <property type="entry name" value="V-set"/>
    <property type="match status" value="2"/>
</dbReference>
<accession>A0ABN8ZUR2</accession>
<evidence type="ECO:0000256" key="5">
    <source>
        <dbReference type="ARBA" id="ARBA00043266"/>
    </source>
</evidence>
<keyword evidence="3" id="KW-0675">Receptor</keyword>